<proteinExistence type="predicted"/>
<dbReference type="EMBL" id="JACOOL010000001">
    <property type="protein sequence ID" value="MBC5635430.1"/>
    <property type="molecule type" value="Genomic_DNA"/>
</dbReference>
<organism evidence="2 3">
    <name type="scientific">Ornithinibacillus hominis</name>
    <dbReference type="NCBI Taxonomy" id="2763055"/>
    <lineage>
        <taxon>Bacteria</taxon>
        <taxon>Bacillati</taxon>
        <taxon>Bacillota</taxon>
        <taxon>Bacilli</taxon>
        <taxon>Bacillales</taxon>
        <taxon>Bacillaceae</taxon>
        <taxon>Ornithinibacillus</taxon>
    </lineage>
</organism>
<evidence type="ECO:0000256" key="1">
    <source>
        <dbReference type="SAM" id="Phobius"/>
    </source>
</evidence>
<keyword evidence="1" id="KW-1133">Transmembrane helix</keyword>
<keyword evidence="3" id="KW-1185">Reference proteome</keyword>
<dbReference type="AlphaFoldDB" id="A0A923L2U0"/>
<keyword evidence="1" id="KW-0812">Transmembrane</keyword>
<keyword evidence="1" id="KW-0472">Membrane</keyword>
<accession>A0A923L2U0</accession>
<dbReference type="Proteomes" id="UP000637359">
    <property type="component" value="Unassembled WGS sequence"/>
</dbReference>
<feature type="transmembrane region" description="Helical" evidence="1">
    <location>
        <begin position="46"/>
        <end position="66"/>
    </location>
</feature>
<evidence type="ECO:0000313" key="2">
    <source>
        <dbReference type="EMBL" id="MBC5635430.1"/>
    </source>
</evidence>
<sequence length="248" mass="27912">MDKQFNDLKNEFNQIPTSFTENDKQAVRNKIEELTNKPIRKSKPAIPVWITASAITAVALLLIVVVQNQMGMMISSKDTNGAENEMVSFDSDGSEVEAGMAIEESMEDHASTFDQETNNKKEEADSLLFNPDTIEPDMWLGNMQVEEVKHQGEEAIITLRNREAQAISGQFTSDERLSFIPEGHLPPSWLPLADRDAHGNVKFYFTNEELANQYKDSQNHSIVTLEVSEVSYHYSPDGSEINLTIIDE</sequence>
<dbReference type="RefSeq" id="WP_186868135.1">
    <property type="nucleotide sequence ID" value="NZ_JACOOL010000001.1"/>
</dbReference>
<gene>
    <name evidence="2" type="ORF">H8S33_01205</name>
</gene>
<comment type="caution">
    <text evidence="2">The sequence shown here is derived from an EMBL/GenBank/DDBJ whole genome shotgun (WGS) entry which is preliminary data.</text>
</comment>
<name>A0A923L2U0_9BACI</name>
<reference evidence="2" key="1">
    <citation type="submission" date="2020-08" db="EMBL/GenBank/DDBJ databases">
        <title>Genome public.</title>
        <authorList>
            <person name="Liu C."/>
            <person name="Sun Q."/>
        </authorList>
    </citation>
    <scope>NUCLEOTIDE SEQUENCE</scope>
    <source>
        <strain evidence="2">BX22</strain>
    </source>
</reference>
<evidence type="ECO:0000313" key="3">
    <source>
        <dbReference type="Proteomes" id="UP000637359"/>
    </source>
</evidence>
<protein>
    <submittedName>
        <fullName evidence="2">Uncharacterized protein</fullName>
    </submittedName>
</protein>